<evidence type="ECO:0000256" key="3">
    <source>
        <dbReference type="ARBA" id="ARBA00008981"/>
    </source>
</evidence>
<reference evidence="12" key="1">
    <citation type="submission" date="2018-02" db="EMBL/GenBank/DDBJ databases">
        <authorList>
            <person name="Hausmann B."/>
        </authorList>
    </citation>
    <scope>NUCLEOTIDE SEQUENCE [LARGE SCALE GENOMIC DNA]</scope>
    <source>
        <strain evidence="12">Peat soil MAG SbA1</strain>
    </source>
</reference>
<evidence type="ECO:0000256" key="4">
    <source>
        <dbReference type="ARBA" id="ARBA00012143"/>
    </source>
</evidence>
<dbReference type="InterPro" id="IPR015424">
    <property type="entry name" value="PyrdxlP-dep_Trfase"/>
</dbReference>
<evidence type="ECO:0000256" key="6">
    <source>
        <dbReference type="ARBA" id="ARBA00022898"/>
    </source>
</evidence>
<dbReference type="GO" id="GO:0008483">
    <property type="term" value="F:transaminase activity"/>
    <property type="evidence" value="ECO:0007669"/>
    <property type="project" value="InterPro"/>
</dbReference>
<dbReference type="Gene3D" id="3.40.640.10">
    <property type="entry name" value="Type I PLP-dependent aspartate aminotransferase-like (Major domain)"/>
    <property type="match status" value="1"/>
</dbReference>
<comment type="similarity">
    <text evidence="3">Belongs to the class-III pyridoxal-phosphate-dependent aminotransferase family. HemL subfamily.</text>
</comment>
<dbReference type="EC" id="5.4.3.8" evidence="4"/>
<dbReference type="EMBL" id="OMOD01000168">
    <property type="protein sequence ID" value="SPF47127.1"/>
    <property type="molecule type" value="Genomic_DNA"/>
</dbReference>
<accession>A0A2U3L5G0</accession>
<evidence type="ECO:0000256" key="2">
    <source>
        <dbReference type="ARBA" id="ARBA00004819"/>
    </source>
</evidence>
<keyword evidence="8" id="KW-0627">Porphyrin biosynthesis</keyword>
<evidence type="ECO:0000256" key="9">
    <source>
        <dbReference type="ARBA" id="ARBA00031365"/>
    </source>
</evidence>
<dbReference type="GO" id="GO:0030170">
    <property type="term" value="F:pyridoxal phosphate binding"/>
    <property type="evidence" value="ECO:0007669"/>
    <property type="project" value="InterPro"/>
</dbReference>
<evidence type="ECO:0000256" key="7">
    <source>
        <dbReference type="ARBA" id="ARBA00023235"/>
    </source>
</evidence>
<dbReference type="CDD" id="cd00610">
    <property type="entry name" value="OAT_like"/>
    <property type="match status" value="1"/>
</dbReference>
<sequence length="460" mass="50911">MYPDLQKELSTFERRTPRSAEAHKKNLKRIPLGVASNYRAYDPWPIFVKEASGSKFRDLDGNEYIDHNLTFGALMAGHCHPAVMKAVEKRLSTGTMYGMPHDMEWELAEEICNRFPVEMCRFGNSGTEATMHAIRLARAATGRDKIVKFEGAYHGLHDSALVSVKPHAPDFGDVHNPTAVPGGLGVPKSAVANVLVATFNDLATVERRFKENPGEIAAIILEPILMNVGLCMPQPGFLKGLREIATKNGALLIFDEVKTGAKLCWGGASEYFGVMPDMICLAKSIGGGFPLAAFGASKSVMDLISQHKVFHGGTYNTNPVSMAAGLATFREVLTRENYARVDKLSKKLADGYRKTIAKVGLQAYIVQAGANGALMLYPKEIVNYRDWTVIDVDLWRHYWFGMVNRGVMPQPYWWDEQWTISVQHTEADINEHLAAFDDVAASLAKAQQERSERVPAEVAH</sequence>
<comment type="pathway">
    <text evidence="2">Porphyrin-containing compound metabolism; protoporphyrin-IX biosynthesis; 5-aminolevulinate from L-glutamyl-tRNA(Glu): step 2/2.</text>
</comment>
<keyword evidence="7 11" id="KW-0413">Isomerase</keyword>
<evidence type="ECO:0000256" key="10">
    <source>
        <dbReference type="RuleBase" id="RU003560"/>
    </source>
</evidence>
<dbReference type="PANTHER" id="PTHR43713">
    <property type="entry name" value="GLUTAMATE-1-SEMIALDEHYDE 2,1-AMINOMUTASE"/>
    <property type="match status" value="1"/>
</dbReference>
<proteinExistence type="inferred from homology"/>
<organism evidence="11 12">
    <name type="scientific">Candidatus Sulfotelmatobacter kueseliae</name>
    <dbReference type="NCBI Taxonomy" id="2042962"/>
    <lineage>
        <taxon>Bacteria</taxon>
        <taxon>Pseudomonadati</taxon>
        <taxon>Acidobacteriota</taxon>
        <taxon>Terriglobia</taxon>
        <taxon>Terriglobales</taxon>
        <taxon>Candidatus Korobacteraceae</taxon>
        <taxon>Candidatus Sulfotelmatobacter</taxon>
    </lineage>
</organism>
<dbReference type="Pfam" id="PF00202">
    <property type="entry name" value="Aminotran_3"/>
    <property type="match status" value="1"/>
</dbReference>
<dbReference type="InterPro" id="IPR015422">
    <property type="entry name" value="PyrdxlP-dep_Trfase_small"/>
</dbReference>
<dbReference type="AlphaFoldDB" id="A0A2U3L5G0"/>
<comment type="cofactor">
    <cofactor evidence="1">
        <name>pyridoxal 5'-phosphate</name>
        <dbReference type="ChEBI" id="CHEBI:597326"/>
    </cofactor>
</comment>
<evidence type="ECO:0000256" key="8">
    <source>
        <dbReference type="ARBA" id="ARBA00023244"/>
    </source>
</evidence>
<dbReference type="Proteomes" id="UP000238701">
    <property type="component" value="Unassembled WGS sequence"/>
</dbReference>
<dbReference type="NCBIfam" id="NF000818">
    <property type="entry name" value="PRK00062.1"/>
    <property type="match status" value="1"/>
</dbReference>
<evidence type="ECO:0000313" key="12">
    <source>
        <dbReference type="Proteomes" id="UP000238701"/>
    </source>
</evidence>
<dbReference type="OrthoDB" id="9807885at2"/>
<keyword evidence="6 10" id="KW-0663">Pyridoxal phosphate</keyword>
<gene>
    <name evidence="11" type="ORF">SBA1_710038</name>
</gene>
<evidence type="ECO:0000256" key="5">
    <source>
        <dbReference type="ARBA" id="ARBA00015416"/>
    </source>
</evidence>
<dbReference type="GO" id="GO:0042286">
    <property type="term" value="F:glutamate-1-semialdehyde 2,1-aminomutase activity"/>
    <property type="evidence" value="ECO:0007669"/>
    <property type="project" value="UniProtKB-EC"/>
</dbReference>
<evidence type="ECO:0000313" key="11">
    <source>
        <dbReference type="EMBL" id="SPF47127.1"/>
    </source>
</evidence>
<dbReference type="FunFam" id="3.40.640.10:FF:000021">
    <property type="entry name" value="Glutamate-1-semialdehyde 2,1-aminomutase"/>
    <property type="match status" value="1"/>
</dbReference>
<dbReference type="Gene3D" id="3.90.1150.10">
    <property type="entry name" value="Aspartate Aminotransferase, domain 1"/>
    <property type="match status" value="1"/>
</dbReference>
<evidence type="ECO:0000256" key="1">
    <source>
        <dbReference type="ARBA" id="ARBA00001933"/>
    </source>
</evidence>
<dbReference type="InterPro" id="IPR005814">
    <property type="entry name" value="Aminotrans_3"/>
</dbReference>
<dbReference type="SUPFAM" id="SSF53383">
    <property type="entry name" value="PLP-dependent transferases"/>
    <property type="match status" value="1"/>
</dbReference>
<dbReference type="InterPro" id="IPR015421">
    <property type="entry name" value="PyrdxlP-dep_Trfase_major"/>
</dbReference>
<protein>
    <recommendedName>
        <fullName evidence="5">Glutamate-1-semialdehyde 2,1-aminomutase</fullName>
        <ecNumber evidence="4">5.4.3.8</ecNumber>
    </recommendedName>
    <alternativeName>
        <fullName evidence="9">Glutamate-1-semialdehyde aminotransferase</fullName>
    </alternativeName>
</protein>
<dbReference type="PANTHER" id="PTHR43713:SF3">
    <property type="entry name" value="GLUTAMATE-1-SEMIALDEHYDE 2,1-AMINOMUTASE 1, CHLOROPLASTIC-RELATED"/>
    <property type="match status" value="1"/>
</dbReference>
<name>A0A2U3L5G0_9BACT</name>
<dbReference type="GO" id="GO:0006779">
    <property type="term" value="P:porphyrin-containing compound biosynthetic process"/>
    <property type="evidence" value="ECO:0007669"/>
    <property type="project" value="UniProtKB-KW"/>
</dbReference>